<evidence type="ECO:0000313" key="1">
    <source>
        <dbReference type="EMBL" id="KAL3620522.1"/>
    </source>
</evidence>
<sequence length="96" mass="10963">MFEFKLLVKHYLLALGIGHTINRLGLMTGPAPDKSRAQSELKIKRAQIKFKMKKKAQLYTKLNLGPAQMGFHTDCLVWLMTRANSVNESELEFVDL</sequence>
<keyword evidence="2" id="KW-1185">Reference proteome</keyword>
<dbReference type="Proteomes" id="UP001632038">
    <property type="component" value="Unassembled WGS sequence"/>
</dbReference>
<comment type="caution">
    <text evidence="1">The sequence shown here is derived from an EMBL/GenBank/DDBJ whole genome shotgun (WGS) entry which is preliminary data.</text>
</comment>
<protein>
    <submittedName>
        <fullName evidence="1">Uncharacterized protein</fullName>
    </submittedName>
</protein>
<gene>
    <name evidence="1" type="ORF">CASFOL_035434</name>
</gene>
<accession>A0ABD3BUY4</accession>
<dbReference type="EMBL" id="JAVIJP010000066">
    <property type="protein sequence ID" value="KAL3620522.1"/>
    <property type="molecule type" value="Genomic_DNA"/>
</dbReference>
<organism evidence="1 2">
    <name type="scientific">Castilleja foliolosa</name>
    <dbReference type="NCBI Taxonomy" id="1961234"/>
    <lineage>
        <taxon>Eukaryota</taxon>
        <taxon>Viridiplantae</taxon>
        <taxon>Streptophyta</taxon>
        <taxon>Embryophyta</taxon>
        <taxon>Tracheophyta</taxon>
        <taxon>Spermatophyta</taxon>
        <taxon>Magnoliopsida</taxon>
        <taxon>eudicotyledons</taxon>
        <taxon>Gunneridae</taxon>
        <taxon>Pentapetalae</taxon>
        <taxon>asterids</taxon>
        <taxon>lamiids</taxon>
        <taxon>Lamiales</taxon>
        <taxon>Orobanchaceae</taxon>
        <taxon>Pedicularideae</taxon>
        <taxon>Castillejinae</taxon>
        <taxon>Castilleja</taxon>
    </lineage>
</organism>
<proteinExistence type="predicted"/>
<reference evidence="2" key="1">
    <citation type="journal article" date="2024" name="IScience">
        <title>Strigolactones Initiate the Formation of Haustorium-like Structures in Castilleja.</title>
        <authorList>
            <person name="Buerger M."/>
            <person name="Peterson D."/>
            <person name="Chory J."/>
        </authorList>
    </citation>
    <scope>NUCLEOTIDE SEQUENCE [LARGE SCALE GENOMIC DNA]</scope>
</reference>
<evidence type="ECO:0000313" key="2">
    <source>
        <dbReference type="Proteomes" id="UP001632038"/>
    </source>
</evidence>
<name>A0ABD3BUY4_9LAMI</name>
<dbReference type="AlphaFoldDB" id="A0ABD3BUY4"/>